<organism evidence="3">
    <name type="scientific">uncultured Thermomicrobiales bacterium</name>
    <dbReference type="NCBI Taxonomy" id="1645740"/>
    <lineage>
        <taxon>Bacteria</taxon>
        <taxon>Pseudomonadati</taxon>
        <taxon>Thermomicrobiota</taxon>
        <taxon>Thermomicrobia</taxon>
        <taxon>Thermomicrobiales</taxon>
        <taxon>environmental samples</taxon>
    </lineage>
</organism>
<accession>A0A6J4VQB6</accession>
<evidence type="ECO:0000256" key="1">
    <source>
        <dbReference type="SAM" id="MobiDB-lite"/>
    </source>
</evidence>
<feature type="domain" description="AB hydrolase-1" evidence="2">
    <location>
        <begin position="32"/>
        <end position="251"/>
    </location>
</feature>
<reference evidence="3" key="1">
    <citation type="submission" date="2020-02" db="EMBL/GenBank/DDBJ databases">
        <authorList>
            <person name="Meier V. D."/>
        </authorList>
    </citation>
    <scope>NUCLEOTIDE SEQUENCE</scope>
    <source>
        <strain evidence="3">AVDCRST_MAG18</strain>
    </source>
</reference>
<dbReference type="Gene3D" id="3.40.50.1820">
    <property type="entry name" value="alpha/beta hydrolase"/>
    <property type="match status" value="1"/>
</dbReference>
<dbReference type="EMBL" id="CADCWN010000251">
    <property type="protein sequence ID" value="CAA9582609.1"/>
    <property type="molecule type" value="Genomic_DNA"/>
</dbReference>
<dbReference type="InterPro" id="IPR000073">
    <property type="entry name" value="AB_hydrolase_1"/>
</dbReference>
<evidence type="ECO:0000259" key="2">
    <source>
        <dbReference type="Pfam" id="PF00561"/>
    </source>
</evidence>
<gene>
    <name evidence="3" type="ORF">AVDCRST_MAG18-3377</name>
</gene>
<proteinExistence type="predicted"/>
<evidence type="ECO:0000313" key="3">
    <source>
        <dbReference type="EMBL" id="CAA9582609.1"/>
    </source>
</evidence>
<dbReference type="AlphaFoldDB" id="A0A6J4VQB6"/>
<feature type="region of interest" description="Disordered" evidence="1">
    <location>
        <begin position="143"/>
        <end position="167"/>
    </location>
</feature>
<dbReference type="SUPFAM" id="SSF53474">
    <property type="entry name" value="alpha/beta-Hydrolases"/>
    <property type="match status" value="1"/>
</dbReference>
<dbReference type="PANTHER" id="PTHR43433">
    <property type="entry name" value="HYDROLASE, ALPHA/BETA FOLD FAMILY PROTEIN"/>
    <property type="match status" value="1"/>
</dbReference>
<dbReference type="InterPro" id="IPR050471">
    <property type="entry name" value="AB_hydrolase"/>
</dbReference>
<dbReference type="InterPro" id="IPR029058">
    <property type="entry name" value="AB_hydrolase_fold"/>
</dbReference>
<dbReference type="PANTHER" id="PTHR43433:SF1">
    <property type="entry name" value="BLL5160 PROTEIN"/>
    <property type="match status" value="1"/>
</dbReference>
<dbReference type="Pfam" id="PF00561">
    <property type="entry name" value="Abhydrolase_1"/>
    <property type="match status" value="1"/>
</dbReference>
<name>A0A6J4VQB6_9BACT</name>
<protein>
    <recommendedName>
        <fullName evidence="2">AB hydrolase-1 domain-containing protein</fullName>
    </recommendedName>
</protein>
<dbReference type="PRINTS" id="PR00111">
    <property type="entry name" value="ABHYDROLASE"/>
</dbReference>
<sequence length="271" mass="29415">MPRIDASGVDLFYESAGEGTPLVLQAHHHIAWMPYQIPYFSQFYRVITFDRRGTGRSASPPGDWTAADLARDLRNLLDALGIERAIVGGASLGGVISCQFGLDYPERSLALVLGHTVPYLWPLGARWLDDQIAAAGQGKPAVVNQPRSYDWETDGPPTSNPARRGTPPAAFAATLNSGLGGTPASAVQALKALATWDLRPRYPELNRLAVPTLVIVGGHEPQKTLELSYEWHQQIPGSEFGVLPDAYHAAAREEPVAWNAAVHGFLRRHGL</sequence>